<sequence length="444" mass="49392">MRFRAINSLRQWLSRWLAIQTFVALGLVCVVVYVATNLNLSHRQQALLEQKREVIEHLAEEFAIKGDLPALEHKLNDFFYGRSEFSLRLVINGKISVYGEPKVTGTDASRIHVIFSLPAPSEPDRRMTAELFLDTTPDVRLRVMLAWTLFACAVVGAIVVSVIANVLVRRALHPLHEVARQAALISPDRIGERLGEEGLAREIKPLVLQFNAVLQRLERAYVQMEGFNADVAHELRTPLATLIGETEFALAGKRSTFELRDILGSNLEELQRMSAIVNDMLFLSQADRGTKARAAHVLSLRAITAEVLEYHEAEALDAGVSLTLIGDQAGKVDKSLYQRAVSNLVTNAIRYTHPSSAVTVMLDKDMSGLVRVSVHNFGEQIEEQHIPRLFYRFYRSDSARVSDANHHGLGLAIVAAIARMHGGMPFVKSDRSGTTIGFTMYADS</sequence>
<evidence type="ECO:0000259" key="16">
    <source>
        <dbReference type="PROSITE" id="PS50885"/>
    </source>
</evidence>
<evidence type="ECO:0000256" key="14">
    <source>
        <dbReference type="RuleBase" id="RU364088"/>
    </source>
</evidence>
<evidence type="ECO:0000256" key="10">
    <source>
        <dbReference type="ARBA" id="ARBA00022840"/>
    </source>
</evidence>
<dbReference type="CDD" id="cd00075">
    <property type="entry name" value="HATPase"/>
    <property type="match status" value="1"/>
</dbReference>
<dbReference type="Gene3D" id="3.30.565.10">
    <property type="entry name" value="Histidine kinase-like ATPase, C-terminal domain"/>
    <property type="match status" value="1"/>
</dbReference>
<evidence type="ECO:0000313" key="17">
    <source>
        <dbReference type="EMBL" id="PPA77566.1"/>
    </source>
</evidence>
<feature type="domain" description="Histidine kinase" evidence="15">
    <location>
        <begin position="230"/>
        <end position="444"/>
    </location>
</feature>
<keyword evidence="7 14" id="KW-0812">Transmembrane</keyword>
<dbReference type="PRINTS" id="PR00344">
    <property type="entry name" value="BCTRLSENSOR"/>
</dbReference>
<dbReference type="Proteomes" id="UP000239990">
    <property type="component" value="Unassembled WGS sequence"/>
</dbReference>
<name>A0A2S5GX63_9BURK</name>
<evidence type="ECO:0000256" key="2">
    <source>
        <dbReference type="ARBA" id="ARBA00004533"/>
    </source>
</evidence>
<keyword evidence="8 14" id="KW-0547">Nucleotide-binding</keyword>
<dbReference type="PROSITE" id="PS50109">
    <property type="entry name" value="HIS_KIN"/>
    <property type="match status" value="1"/>
</dbReference>
<dbReference type="SUPFAM" id="SSF47384">
    <property type="entry name" value="Homodimeric domain of signal transducing histidine kinase"/>
    <property type="match status" value="1"/>
</dbReference>
<dbReference type="GO" id="GO:0000155">
    <property type="term" value="F:phosphorelay sensor kinase activity"/>
    <property type="evidence" value="ECO:0007669"/>
    <property type="project" value="InterPro"/>
</dbReference>
<dbReference type="AlphaFoldDB" id="A0A2S5GX63"/>
<evidence type="ECO:0000313" key="18">
    <source>
        <dbReference type="Proteomes" id="UP000239990"/>
    </source>
</evidence>
<feature type="domain" description="HAMP" evidence="16">
    <location>
        <begin position="169"/>
        <end position="222"/>
    </location>
</feature>
<dbReference type="PANTHER" id="PTHR45436">
    <property type="entry name" value="SENSOR HISTIDINE KINASE YKOH"/>
    <property type="match status" value="1"/>
</dbReference>
<evidence type="ECO:0000256" key="1">
    <source>
        <dbReference type="ARBA" id="ARBA00000085"/>
    </source>
</evidence>
<comment type="function">
    <text evidence="14">Member of a two-component regulatory system.</text>
</comment>
<dbReference type="NCBIfam" id="TIGR01386">
    <property type="entry name" value="cztS_silS_copS"/>
    <property type="match status" value="1"/>
</dbReference>
<dbReference type="SUPFAM" id="SSF55874">
    <property type="entry name" value="ATPase domain of HSP90 chaperone/DNA topoisomerase II/histidine kinase"/>
    <property type="match status" value="1"/>
</dbReference>
<dbReference type="CDD" id="cd00082">
    <property type="entry name" value="HisKA"/>
    <property type="match status" value="1"/>
</dbReference>
<keyword evidence="10 14" id="KW-0067">ATP-binding</keyword>
<dbReference type="RefSeq" id="WP_104142699.1">
    <property type="nucleotide sequence ID" value="NZ_PREU01000002.1"/>
</dbReference>
<dbReference type="InterPro" id="IPR036890">
    <property type="entry name" value="HATPase_C_sf"/>
</dbReference>
<keyword evidence="9 14" id="KW-0418">Kinase</keyword>
<dbReference type="EC" id="2.7.13.3" evidence="14"/>
<dbReference type="InterPro" id="IPR003660">
    <property type="entry name" value="HAMP_dom"/>
</dbReference>
<keyword evidence="5" id="KW-0597">Phosphoprotein</keyword>
<dbReference type="InterPro" id="IPR005467">
    <property type="entry name" value="His_kinase_dom"/>
</dbReference>
<gene>
    <name evidence="17" type="ORF">C4E15_06005</name>
</gene>
<dbReference type="InterPro" id="IPR004358">
    <property type="entry name" value="Sig_transdc_His_kin-like_C"/>
</dbReference>
<comment type="catalytic activity">
    <reaction evidence="1 14">
        <text>ATP + protein L-histidine = ADP + protein N-phospho-L-histidine.</text>
        <dbReference type="EC" id="2.7.13.3"/>
    </reaction>
</comment>
<keyword evidence="3 14" id="KW-1003">Cell membrane</keyword>
<evidence type="ECO:0000256" key="9">
    <source>
        <dbReference type="ARBA" id="ARBA00022777"/>
    </source>
</evidence>
<evidence type="ECO:0000256" key="6">
    <source>
        <dbReference type="ARBA" id="ARBA00022679"/>
    </source>
</evidence>
<dbReference type="InterPro" id="IPR003594">
    <property type="entry name" value="HATPase_dom"/>
</dbReference>
<dbReference type="SMART" id="SM00388">
    <property type="entry name" value="HisKA"/>
    <property type="match status" value="1"/>
</dbReference>
<evidence type="ECO:0000256" key="3">
    <source>
        <dbReference type="ARBA" id="ARBA00022475"/>
    </source>
</evidence>
<keyword evidence="11 14" id="KW-1133">Transmembrane helix</keyword>
<dbReference type="SMART" id="SM00387">
    <property type="entry name" value="HATPase_c"/>
    <property type="match status" value="1"/>
</dbReference>
<keyword evidence="13 14" id="KW-0472">Membrane</keyword>
<keyword evidence="4 14" id="KW-0997">Cell inner membrane</keyword>
<evidence type="ECO:0000256" key="13">
    <source>
        <dbReference type="ARBA" id="ARBA00023136"/>
    </source>
</evidence>
<dbReference type="FunFam" id="1.10.287.130:FF:000001">
    <property type="entry name" value="Two-component sensor histidine kinase"/>
    <property type="match status" value="1"/>
</dbReference>
<dbReference type="OrthoDB" id="9786919at2"/>
<dbReference type="Pfam" id="PF00512">
    <property type="entry name" value="HisKA"/>
    <property type="match status" value="1"/>
</dbReference>
<evidence type="ECO:0000256" key="12">
    <source>
        <dbReference type="ARBA" id="ARBA00023012"/>
    </source>
</evidence>
<dbReference type="InterPro" id="IPR050428">
    <property type="entry name" value="TCS_sensor_his_kinase"/>
</dbReference>
<comment type="subcellular location">
    <subcellularLocation>
        <location evidence="2 14">Cell inner membrane</location>
    </subcellularLocation>
</comment>
<proteinExistence type="predicted"/>
<keyword evidence="6 14" id="KW-0808">Transferase</keyword>
<evidence type="ECO:0000256" key="4">
    <source>
        <dbReference type="ARBA" id="ARBA00022519"/>
    </source>
</evidence>
<dbReference type="InterPro" id="IPR006290">
    <property type="entry name" value="CztS_silS_copS"/>
</dbReference>
<organism evidence="17 18">
    <name type="scientific">Achromobacter spanius</name>
    <dbReference type="NCBI Taxonomy" id="217203"/>
    <lineage>
        <taxon>Bacteria</taxon>
        <taxon>Pseudomonadati</taxon>
        <taxon>Pseudomonadota</taxon>
        <taxon>Betaproteobacteria</taxon>
        <taxon>Burkholderiales</taxon>
        <taxon>Alcaligenaceae</taxon>
        <taxon>Achromobacter</taxon>
    </lineage>
</organism>
<comment type="caution">
    <text evidence="17">The sequence shown here is derived from an EMBL/GenBank/DDBJ whole genome shotgun (WGS) entry which is preliminary data.</text>
</comment>
<dbReference type="GO" id="GO:0005524">
    <property type="term" value="F:ATP binding"/>
    <property type="evidence" value="ECO:0007669"/>
    <property type="project" value="UniProtKB-KW"/>
</dbReference>
<dbReference type="InterPro" id="IPR003661">
    <property type="entry name" value="HisK_dim/P_dom"/>
</dbReference>
<accession>A0A2S5GX63</accession>
<dbReference type="Gene3D" id="1.10.287.130">
    <property type="match status" value="1"/>
</dbReference>
<evidence type="ECO:0000256" key="11">
    <source>
        <dbReference type="ARBA" id="ARBA00022989"/>
    </source>
</evidence>
<evidence type="ECO:0000256" key="7">
    <source>
        <dbReference type="ARBA" id="ARBA00022692"/>
    </source>
</evidence>
<protein>
    <recommendedName>
        <fullName evidence="14">Sensor protein</fullName>
        <ecNumber evidence="14">2.7.13.3</ecNumber>
    </recommendedName>
</protein>
<dbReference type="InterPro" id="IPR036097">
    <property type="entry name" value="HisK_dim/P_sf"/>
</dbReference>
<dbReference type="PANTHER" id="PTHR45436:SF9">
    <property type="entry name" value="SENSOR PROTEIN"/>
    <property type="match status" value="1"/>
</dbReference>
<dbReference type="PROSITE" id="PS50885">
    <property type="entry name" value="HAMP"/>
    <property type="match status" value="1"/>
</dbReference>
<dbReference type="GO" id="GO:0005886">
    <property type="term" value="C:plasma membrane"/>
    <property type="evidence" value="ECO:0007669"/>
    <property type="project" value="UniProtKB-SubCell"/>
</dbReference>
<dbReference type="EMBL" id="PREU01000002">
    <property type="protein sequence ID" value="PPA77566.1"/>
    <property type="molecule type" value="Genomic_DNA"/>
</dbReference>
<evidence type="ECO:0000256" key="5">
    <source>
        <dbReference type="ARBA" id="ARBA00022553"/>
    </source>
</evidence>
<evidence type="ECO:0000259" key="15">
    <source>
        <dbReference type="PROSITE" id="PS50109"/>
    </source>
</evidence>
<keyword evidence="12 14" id="KW-0902">Two-component regulatory system</keyword>
<reference evidence="17 18" key="1">
    <citation type="submission" date="2018-02" db="EMBL/GenBank/DDBJ databases">
        <title>Draft Genome of Achromobacter spanius stain 6.</title>
        <authorList>
            <person name="Gunasekera T.S."/>
            <person name="Radwan O."/>
            <person name="Ruiz O.N."/>
        </authorList>
    </citation>
    <scope>NUCLEOTIDE SEQUENCE [LARGE SCALE GENOMIC DNA]</scope>
    <source>
        <strain evidence="17 18">6</strain>
    </source>
</reference>
<feature type="transmembrane region" description="Helical" evidence="14">
    <location>
        <begin position="144"/>
        <end position="168"/>
    </location>
</feature>
<evidence type="ECO:0000256" key="8">
    <source>
        <dbReference type="ARBA" id="ARBA00022741"/>
    </source>
</evidence>
<dbReference type="Pfam" id="PF02518">
    <property type="entry name" value="HATPase_c"/>
    <property type="match status" value="1"/>
</dbReference>
<feature type="transmembrane region" description="Helical" evidence="14">
    <location>
        <begin position="12"/>
        <end position="35"/>
    </location>
</feature>